<dbReference type="EMBL" id="JACHIO010000003">
    <property type="protein sequence ID" value="MBB5062700.1"/>
    <property type="molecule type" value="Genomic_DNA"/>
</dbReference>
<protein>
    <submittedName>
        <fullName evidence="2">Putative peroxidase-related enzyme</fullName>
    </submittedName>
</protein>
<feature type="domain" description="Carboxymuconolactone decarboxylase-like" evidence="1">
    <location>
        <begin position="41"/>
        <end position="123"/>
    </location>
</feature>
<dbReference type="InterPro" id="IPR003779">
    <property type="entry name" value="CMD-like"/>
</dbReference>
<dbReference type="Gene3D" id="1.20.1290.10">
    <property type="entry name" value="AhpD-like"/>
    <property type="match status" value="1"/>
</dbReference>
<dbReference type="AlphaFoldDB" id="A0A7W7ZMJ5"/>
<dbReference type="PANTHER" id="PTHR35446:SF2">
    <property type="entry name" value="CARBOXYMUCONOLACTONE DECARBOXYLASE-LIKE DOMAIN-CONTAINING PROTEIN"/>
    <property type="match status" value="1"/>
</dbReference>
<dbReference type="PANTHER" id="PTHR35446">
    <property type="entry name" value="SI:CH211-175M2.5"/>
    <property type="match status" value="1"/>
</dbReference>
<keyword evidence="2" id="KW-0560">Oxidoreductase</keyword>
<name>A0A7W7ZMJ5_9BACT</name>
<dbReference type="InterPro" id="IPR004675">
    <property type="entry name" value="AhpD_core"/>
</dbReference>
<proteinExistence type="predicted"/>
<gene>
    <name evidence="2" type="ORF">HDF15_001030</name>
</gene>
<evidence type="ECO:0000313" key="2">
    <source>
        <dbReference type="EMBL" id="MBB5062700.1"/>
    </source>
</evidence>
<dbReference type="SUPFAM" id="SSF69118">
    <property type="entry name" value="AhpD-like"/>
    <property type="match status" value="1"/>
</dbReference>
<dbReference type="InterPro" id="IPR029032">
    <property type="entry name" value="AhpD-like"/>
</dbReference>
<dbReference type="NCBIfam" id="TIGR00778">
    <property type="entry name" value="ahpD_dom"/>
    <property type="match status" value="1"/>
</dbReference>
<evidence type="ECO:0000313" key="3">
    <source>
        <dbReference type="Proteomes" id="UP000584867"/>
    </source>
</evidence>
<dbReference type="RefSeq" id="WP_184253300.1">
    <property type="nucleotide sequence ID" value="NZ_JACHIO010000003.1"/>
</dbReference>
<reference evidence="2 3" key="1">
    <citation type="submission" date="2020-08" db="EMBL/GenBank/DDBJ databases">
        <title>Genomic Encyclopedia of Type Strains, Phase IV (KMG-V): Genome sequencing to study the core and pangenomes of soil and plant-associated prokaryotes.</title>
        <authorList>
            <person name="Whitman W."/>
        </authorList>
    </citation>
    <scope>NUCLEOTIDE SEQUENCE [LARGE SCALE GENOMIC DNA]</scope>
    <source>
        <strain evidence="2 3">X5P3</strain>
    </source>
</reference>
<keyword evidence="2" id="KW-0575">Peroxidase</keyword>
<comment type="caution">
    <text evidence="2">The sequence shown here is derived from an EMBL/GenBank/DDBJ whole genome shotgun (WGS) entry which is preliminary data.</text>
</comment>
<dbReference type="Pfam" id="PF02627">
    <property type="entry name" value="CMD"/>
    <property type="match status" value="1"/>
</dbReference>
<sequence length="192" mass="22078">MPRISRLDRSEVSPELTTIYDRYLQERGNVPYFFRTVAHRPQIFETMIAHMEAVLRTGTLSTKLKELVVVRTSQLNCTTYCLASHTAISLKLGWTTEHLEALKDWQTSSLFSEAEKEAIHLAEVMTLRSHEYSDEDMARLRRFYSEGEVVELMASIGLFNYFNRFNNMLRMEPTQPATAEELAEAGVEPAHA</sequence>
<organism evidence="2 3">
    <name type="scientific">Granulicella mallensis</name>
    <dbReference type="NCBI Taxonomy" id="940614"/>
    <lineage>
        <taxon>Bacteria</taxon>
        <taxon>Pseudomonadati</taxon>
        <taxon>Acidobacteriota</taxon>
        <taxon>Terriglobia</taxon>
        <taxon>Terriglobales</taxon>
        <taxon>Acidobacteriaceae</taxon>
        <taxon>Granulicella</taxon>
    </lineage>
</organism>
<accession>A0A7W7ZMJ5</accession>
<evidence type="ECO:0000259" key="1">
    <source>
        <dbReference type="Pfam" id="PF02627"/>
    </source>
</evidence>
<dbReference type="Proteomes" id="UP000584867">
    <property type="component" value="Unassembled WGS sequence"/>
</dbReference>
<dbReference type="GO" id="GO:0051920">
    <property type="term" value="F:peroxiredoxin activity"/>
    <property type="evidence" value="ECO:0007669"/>
    <property type="project" value="InterPro"/>
</dbReference>